<protein>
    <recommendedName>
        <fullName evidence="3">DUF1795 domain-containing protein</fullName>
    </recommendedName>
</protein>
<evidence type="ECO:0008006" key="3">
    <source>
        <dbReference type="Google" id="ProtNLM"/>
    </source>
</evidence>
<gene>
    <name evidence="1" type="ORF">LF1_31320</name>
</gene>
<dbReference type="AlphaFoldDB" id="A0A5B1CJX4"/>
<proteinExistence type="predicted"/>
<evidence type="ECO:0000313" key="1">
    <source>
        <dbReference type="EMBL" id="KAA1260592.1"/>
    </source>
</evidence>
<reference evidence="1 2" key="1">
    <citation type="submission" date="2019-08" db="EMBL/GenBank/DDBJ databases">
        <title>Deep-cultivation of Planctomycetes and their phenomic and genomic characterization uncovers novel biology.</title>
        <authorList>
            <person name="Wiegand S."/>
            <person name="Jogler M."/>
            <person name="Boedeker C."/>
            <person name="Pinto D."/>
            <person name="Vollmers J."/>
            <person name="Rivas-Marin E."/>
            <person name="Kohn T."/>
            <person name="Peeters S.H."/>
            <person name="Heuer A."/>
            <person name="Rast P."/>
            <person name="Oberbeckmann S."/>
            <person name="Bunk B."/>
            <person name="Jeske O."/>
            <person name="Meyerdierks A."/>
            <person name="Storesund J.E."/>
            <person name="Kallscheuer N."/>
            <person name="Luecker S."/>
            <person name="Lage O.M."/>
            <person name="Pohl T."/>
            <person name="Merkel B.J."/>
            <person name="Hornburger P."/>
            <person name="Mueller R.-W."/>
            <person name="Bruemmer F."/>
            <person name="Labrenz M."/>
            <person name="Spormann A.M."/>
            <person name="Op Den Camp H."/>
            <person name="Overmann J."/>
            <person name="Amann R."/>
            <person name="Jetten M.S.M."/>
            <person name="Mascher T."/>
            <person name="Medema M.H."/>
            <person name="Devos D.P."/>
            <person name="Kaster A.-K."/>
            <person name="Ovreas L."/>
            <person name="Rohde M."/>
            <person name="Galperin M.Y."/>
            <person name="Jogler C."/>
        </authorList>
    </citation>
    <scope>NUCLEOTIDE SEQUENCE [LARGE SCALE GENOMIC DNA]</scope>
    <source>
        <strain evidence="1 2">LF1</strain>
    </source>
</reference>
<accession>A0A5B1CJX4</accession>
<evidence type="ECO:0000313" key="2">
    <source>
        <dbReference type="Proteomes" id="UP000322699"/>
    </source>
</evidence>
<dbReference type="Proteomes" id="UP000322699">
    <property type="component" value="Unassembled WGS sequence"/>
</dbReference>
<organism evidence="1 2">
    <name type="scientific">Rubripirellula obstinata</name>
    <dbReference type="NCBI Taxonomy" id="406547"/>
    <lineage>
        <taxon>Bacteria</taxon>
        <taxon>Pseudomonadati</taxon>
        <taxon>Planctomycetota</taxon>
        <taxon>Planctomycetia</taxon>
        <taxon>Pirellulales</taxon>
        <taxon>Pirellulaceae</taxon>
        <taxon>Rubripirellula</taxon>
    </lineage>
</organism>
<dbReference type="RefSeq" id="WP_149752824.1">
    <property type="nucleotide sequence ID" value="NZ_LWSK01000100.1"/>
</dbReference>
<dbReference type="EMBL" id="VRLW01000001">
    <property type="protein sequence ID" value="KAA1260592.1"/>
    <property type="molecule type" value="Genomic_DNA"/>
</dbReference>
<name>A0A5B1CJX4_9BACT</name>
<keyword evidence="2" id="KW-1185">Reference proteome</keyword>
<dbReference type="OrthoDB" id="213056at2"/>
<sequence length="152" mass="17266">MPATFESLGLTFLYPDNWVIAERSAEEGIDGATFELPSGGFFSLERIDRLGPDRVATAEDGVREETLIESIEKLIVAEYGEVEREEWPPEKLEQADRIVDLNFYYLDLLIISRLIFIGLADGKFVIQIQAESRSFEENELVFAAIMKQLQDS</sequence>
<comment type="caution">
    <text evidence="1">The sequence shown here is derived from an EMBL/GenBank/DDBJ whole genome shotgun (WGS) entry which is preliminary data.</text>
</comment>